<comment type="caution">
    <text evidence="1">The sequence shown here is derived from an EMBL/GenBank/DDBJ whole genome shotgun (WGS) entry which is preliminary data.</text>
</comment>
<dbReference type="AlphaFoldDB" id="A0A3N1H253"/>
<dbReference type="OrthoDB" id="6836758at2"/>
<organism evidence="1 2">
    <name type="scientific">Saccharothrix texasensis</name>
    <dbReference type="NCBI Taxonomy" id="103734"/>
    <lineage>
        <taxon>Bacteria</taxon>
        <taxon>Bacillati</taxon>
        <taxon>Actinomycetota</taxon>
        <taxon>Actinomycetes</taxon>
        <taxon>Pseudonocardiales</taxon>
        <taxon>Pseudonocardiaceae</taxon>
        <taxon>Saccharothrix</taxon>
    </lineage>
</organism>
<sequence length="244" mass="26373">MARIPAPRLGIIVPPENPTAEPEFGRLIGSDVNLYTSRFPVTPGLGLLEMLRTYNEVLPEVLGGFGALALDAAIVSCSASHYLLEPEGDRAFCAELGERLGYPVTSSTQAILRACEALGVDRLVLVSPYEPWLTDVSREFWLKAGLAVDRVVLVPAGERYDPYRVTTEQLLEKLGREELPDDTAVLCTGTGMFTLDALAHLARGTGRALLSSNLASAWWVLREVGLPATHPLLTRLGPQEPVAA</sequence>
<dbReference type="GO" id="GO:0016853">
    <property type="term" value="F:isomerase activity"/>
    <property type="evidence" value="ECO:0007669"/>
    <property type="project" value="UniProtKB-KW"/>
</dbReference>
<dbReference type="RefSeq" id="WP_123742526.1">
    <property type="nucleotide sequence ID" value="NZ_RJKM01000001.1"/>
</dbReference>
<dbReference type="PANTHER" id="PTHR40267:SF1">
    <property type="entry name" value="BLR3294 PROTEIN"/>
    <property type="match status" value="1"/>
</dbReference>
<dbReference type="Gene3D" id="3.40.50.12500">
    <property type="match status" value="1"/>
</dbReference>
<dbReference type="InterPro" id="IPR026286">
    <property type="entry name" value="MaiA/AMDase"/>
</dbReference>
<proteinExistence type="predicted"/>
<dbReference type="InterPro" id="IPR053714">
    <property type="entry name" value="Iso_Racemase_Enz_sf"/>
</dbReference>
<name>A0A3N1H253_9PSEU</name>
<keyword evidence="2" id="KW-1185">Reference proteome</keyword>
<evidence type="ECO:0000313" key="1">
    <source>
        <dbReference type="EMBL" id="ROP36569.1"/>
    </source>
</evidence>
<evidence type="ECO:0000313" key="2">
    <source>
        <dbReference type="Proteomes" id="UP000268727"/>
    </source>
</evidence>
<accession>A0A3N1H253</accession>
<gene>
    <name evidence="1" type="ORF">EDD40_1843</name>
</gene>
<dbReference type="EMBL" id="RJKM01000001">
    <property type="protein sequence ID" value="ROP36569.1"/>
    <property type="molecule type" value="Genomic_DNA"/>
</dbReference>
<keyword evidence="1" id="KW-0413">Isomerase</keyword>
<dbReference type="PANTHER" id="PTHR40267">
    <property type="entry name" value="BLR3294 PROTEIN"/>
    <property type="match status" value="1"/>
</dbReference>
<dbReference type="Proteomes" id="UP000268727">
    <property type="component" value="Unassembled WGS sequence"/>
</dbReference>
<reference evidence="1 2" key="1">
    <citation type="submission" date="2018-11" db="EMBL/GenBank/DDBJ databases">
        <title>Sequencing the genomes of 1000 actinobacteria strains.</title>
        <authorList>
            <person name="Klenk H.-P."/>
        </authorList>
    </citation>
    <scope>NUCLEOTIDE SEQUENCE [LARGE SCALE GENOMIC DNA]</scope>
    <source>
        <strain evidence="1 2">DSM 44231</strain>
    </source>
</reference>
<dbReference type="Pfam" id="PF17645">
    <property type="entry name" value="Amdase"/>
    <property type="match status" value="1"/>
</dbReference>
<protein>
    <submittedName>
        <fullName evidence="1">Maleate isomerase</fullName>
    </submittedName>
</protein>